<dbReference type="InterPro" id="IPR016090">
    <property type="entry name" value="PLA2-like_dom"/>
</dbReference>
<keyword evidence="11" id="KW-1185">Reference proteome</keyword>
<dbReference type="CDD" id="cd00125">
    <property type="entry name" value="PLA2c"/>
    <property type="match status" value="1"/>
</dbReference>
<dbReference type="Gene3D" id="1.20.90.10">
    <property type="entry name" value="Phospholipase A2 domain"/>
    <property type="match status" value="1"/>
</dbReference>
<dbReference type="InterPro" id="IPR036444">
    <property type="entry name" value="PLipase_A2_dom_sf"/>
</dbReference>
<dbReference type="PANTHER" id="PTHR11716">
    <property type="entry name" value="PHOSPHOLIPASE A2 FAMILY MEMBER"/>
    <property type="match status" value="1"/>
</dbReference>
<dbReference type="GO" id="GO:0006644">
    <property type="term" value="P:phospholipid metabolic process"/>
    <property type="evidence" value="ECO:0007669"/>
    <property type="project" value="InterPro"/>
</dbReference>
<feature type="disulfide bond" evidence="6">
    <location>
        <begin position="105"/>
        <end position="116"/>
    </location>
</feature>
<keyword evidence="8" id="KW-0443">Lipid metabolism</keyword>
<dbReference type="Proteomes" id="UP001497623">
    <property type="component" value="Unassembled WGS sequence"/>
</dbReference>
<comment type="catalytic activity">
    <reaction evidence="8">
        <text>a 1,2-diacyl-sn-glycero-3-phosphocholine + H2O = a 1-acyl-sn-glycero-3-phosphocholine + a fatty acid + H(+)</text>
        <dbReference type="Rhea" id="RHEA:15801"/>
        <dbReference type="ChEBI" id="CHEBI:15377"/>
        <dbReference type="ChEBI" id="CHEBI:15378"/>
        <dbReference type="ChEBI" id="CHEBI:28868"/>
        <dbReference type="ChEBI" id="CHEBI:57643"/>
        <dbReference type="ChEBI" id="CHEBI:58168"/>
        <dbReference type="EC" id="3.1.1.4"/>
    </reaction>
</comment>
<sequence>MYRIRNILGLVTCLFLLAKETECYIGQFGDMIRYATQREALYYNAYGNYCGIQTSTLTPVDEVDSCCQVHDACYITANNGVCSNSWLRASFIYYDWTWNGTNITCNDTDTCYLSVCQCDKAAAECFARHPYNINHKHSSIFDSMSWMAPDLGQEF</sequence>
<dbReference type="Pfam" id="PF00068">
    <property type="entry name" value="Phospholip_A2_1"/>
    <property type="match status" value="1"/>
</dbReference>
<dbReference type="InterPro" id="IPR033113">
    <property type="entry name" value="PLA2_histidine"/>
</dbReference>
<keyword evidence="8" id="KW-0378">Hydrolase</keyword>
<gene>
    <name evidence="10" type="ORF">MNOR_LOCUS20207</name>
</gene>
<feature type="disulfide bond" evidence="6">
    <location>
        <begin position="66"/>
        <end position="125"/>
    </location>
</feature>
<dbReference type="InterPro" id="IPR033112">
    <property type="entry name" value="PLA2_Asp_AS"/>
</dbReference>
<organism evidence="10 11">
    <name type="scientific">Meganyctiphanes norvegica</name>
    <name type="common">Northern krill</name>
    <name type="synonym">Thysanopoda norvegica</name>
    <dbReference type="NCBI Taxonomy" id="48144"/>
    <lineage>
        <taxon>Eukaryota</taxon>
        <taxon>Metazoa</taxon>
        <taxon>Ecdysozoa</taxon>
        <taxon>Arthropoda</taxon>
        <taxon>Crustacea</taxon>
        <taxon>Multicrustacea</taxon>
        <taxon>Malacostraca</taxon>
        <taxon>Eumalacostraca</taxon>
        <taxon>Eucarida</taxon>
        <taxon>Euphausiacea</taxon>
        <taxon>Euphausiidae</taxon>
        <taxon>Meganyctiphanes</taxon>
    </lineage>
</organism>
<dbReference type="PROSITE" id="PS00118">
    <property type="entry name" value="PA2_HIS"/>
    <property type="match status" value="1"/>
</dbReference>
<keyword evidence="3 6" id="KW-1015">Disulfide bond</keyword>
<dbReference type="SUPFAM" id="SSF48619">
    <property type="entry name" value="Phospholipase A2, PLA2"/>
    <property type="match status" value="1"/>
</dbReference>
<dbReference type="AlphaFoldDB" id="A0AAV2R3B6"/>
<evidence type="ECO:0000256" key="6">
    <source>
        <dbReference type="PIRSR" id="PIRSR601211-3"/>
    </source>
</evidence>
<evidence type="ECO:0000256" key="1">
    <source>
        <dbReference type="ARBA" id="ARBA00004613"/>
    </source>
</evidence>
<evidence type="ECO:0000313" key="10">
    <source>
        <dbReference type="EMBL" id="CAL4113838.1"/>
    </source>
</evidence>
<feature type="disulfide bond" evidence="6">
    <location>
        <begin position="73"/>
        <end position="118"/>
    </location>
</feature>
<proteinExistence type="inferred from homology"/>
<comment type="subcellular location">
    <subcellularLocation>
        <location evidence="1 8">Secreted</location>
    </subcellularLocation>
</comment>
<feature type="domain" description="Phospholipase A2-like central" evidence="9">
    <location>
        <begin position="24"/>
        <end position="145"/>
    </location>
</feature>
<evidence type="ECO:0000256" key="2">
    <source>
        <dbReference type="ARBA" id="ARBA00022525"/>
    </source>
</evidence>
<feature type="active site" evidence="4">
    <location>
        <position position="119"/>
    </location>
</feature>
<evidence type="ECO:0000256" key="8">
    <source>
        <dbReference type="RuleBase" id="RU361236"/>
    </source>
</evidence>
<reference evidence="10 11" key="1">
    <citation type="submission" date="2024-05" db="EMBL/GenBank/DDBJ databases">
        <authorList>
            <person name="Wallberg A."/>
        </authorList>
    </citation>
    <scope>NUCLEOTIDE SEQUENCE [LARGE SCALE GENOMIC DNA]</scope>
</reference>
<dbReference type="GO" id="GO:0050482">
    <property type="term" value="P:arachidonate secretion"/>
    <property type="evidence" value="ECO:0007669"/>
    <property type="project" value="InterPro"/>
</dbReference>
<keyword evidence="8" id="KW-0732">Signal</keyword>
<feature type="binding site" evidence="5">
    <location>
        <position position="71"/>
    </location>
    <ligand>
        <name>Ca(2+)</name>
        <dbReference type="ChEBI" id="CHEBI:29108"/>
    </ligand>
</feature>
<feature type="active site" evidence="4">
    <location>
        <position position="70"/>
    </location>
</feature>
<dbReference type="InterPro" id="IPR001211">
    <property type="entry name" value="PLA2"/>
</dbReference>
<dbReference type="PROSITE" id="PS00119">
    <property type="entry name" value="PA2_ASP"/>
    <property type="match status" value="1"/>
</dbReference>
<keyword evidence="2 8" id="KW-0964">Secreted</keyword>
<feature type="chain" id="PRO_5043104531" description="Phospholipase A2" evidence="8">
    <location>
        <begin position="24"/>
        <end position="155"/>
    </location>
</feature>
<dbReference type="SMART" id="SM00085">
    <property type="entry name" value="PA2c"/>
    <property type="match status" value="1"/>
</dbReference>
<evidence type="ECO:0000259" key="9">
    <source>
        <dbReference type="SMART" id="SM00085"/>
    </source>
</evidence>
<evidence type="ECO:0000256" key="3">
    <source>
        <dbReference type="ARBA" id="ARBA00023157"/>
    </source>
</evidence>
<dbReference type="GO" id="GO:0005509">
    <property type="term" value="F:calcium ion binding"/>
    <property type="evidence" value="ECO:0007669"/>
    <property type="project" value="InterPro"/>
</dbReference>
<evidence type="ECO:0000256" key="5">
    <source>
        <dbReference type="PIRSR" id="PIRSR601211-2"/>
    </source>
</evidence>
<feature type="binding site" evidence="5">
    <location>
        <position position="49"/>
    </location>
    <ligand>
        <name>Ca(2+)</name>
        <dbReference type="ChEBI" id="CHEBI:29108"/>
    </ligand>
</feature>
<evidence type="ECO:0000313" key="11">
    <source>
        <dbReference type="Proteomes" id="UP001497623"/>
    </source>
</evidence>
<dbReference type="PANTHER" id="PTHR11716:SF51">
    <property type="entry name" value="PHOSPHOLIPASE A2"/>
    <property type="match status" value="1"/>
</dbReference>
<dbReference type="GO" id="GO:0047498">
    <property type="term" value="F:calcium-dependent phospholipase A2 activity"/>
    <property type="evidence" value="ECO:0007669"/>
    <property type="project" value="TreeGrafter"/>
</dbReference>
<feature type="binding site" evidence="5">
    <location>
        <position position="51"/>
    </location>
    <ligand>
        <name>Ca(2+)</name>
        <dbReference type="ChEBI" id="CHEBI:29108"/>
    </ligand>
</feature>
<dbReference type="EC" id="3.1.1.4" evidence="8"/>
<name>A0AAV2R3B6_MEGNR</name>
<protein>
    <recommendedName>
        <fullName evidence="8">Phospholipase A2</fullName>
        <ecNumber evidence="8">3.1.1.4</ecNumber>
    </recommendedName>
</protein>
<feature type="signal peptide" evidence="8">
    <location>
        <begin position="1"/>
        <end position="23"/>
    </location>
</feature>
<keyword evidence="5" id="KW-0479">Metal-binding</keyword>
<dbReference type="GO" id="GO:0016042">
    <property type="term" value="P:lipid catabolic process"/>
    <property type="evidence" value="ECO:0007669"/>
    <property type="project" value="InterPro"/>
</dbReference>
<accession>A0AAV2R3B6</accession>
<feature type="disulfide bond" evidence="6">
    <location>
        <begin position="82"/>
        <end position="111"/>
    </location>
</feature>
<dbReference type="PRINTS" id="PR00389">
    <property type="entry name" value="PHPHLIPASEA2"/>
</dbReference>
<comment type="caution">
    <text evidence="10">The sequence shown here is derived from an EMBL/GenBank/DDBJ whole genome shotgun (WGS) entry which is preliminary data.</text>
</comment>
<dbReference type="EMBL" id="CAXKWB010015450">
    <property type="protein sequence ID" value="CAL4113838.1"/>
    <property type="molecule type" value="Genomic_DNA"/>
</dbReference>
<comment type="cofactor">
    <cofactor evidence="5">
        <name>Ca(2+)</name>
        <dbReference type="ChEBI" id="CHEBI:29108"/>
    </cofactor>
    <text evidence="5">Binds 1 Ca(2+) ion per subunit.</text>
</comment>
<dbReference type="GO" id="GO:0005576">
    <property type="term" value="C:extracellular region"/>
    <property type="evidence" value="ECO:0007669"/>
    <property type="project" value="UniProtKB-SubCell"/>
</dbReference>
<evidence type="ECO:0000256" key="7">
    <source>
        <dbReference type="RuleBase" id="RU003654"/>
    </source>
</evidence>
<comment type="similarity">
    <text evidence="7">Belongs to the phospholipase A2 family.</text>
</comment>
<evidence type="ECO:0000256" key="4">
    <source>
        <dbReference type="PIRSR" id="PIRSR601211-1"/>
    </source>
</evidence>
<feature type="disulfide bond" evidence="6">
    <location>
        <begin position="50"/>
        <end position="67"/>
    </location>
</feature>
<dbReference type="GO" id="GO:0005543">
    <property type="term" value="F:phospholipid binding"/>
    <property type="evidence" value="ECO:0007669"/>
    <property type="project" value="TreeGrafter"/>
</dbReference>
<keyword evidence="5 8" id="KW-0106">Calcium</keyword>